<dbReference type="InterPro" id="IPR007691">
    <property type="entry name" value="LpxD"/>
</dbReference>
<dbReference type="SUPFAM" id="SSF51161">
    <property type="entry name" value="Trimeric LpxA-like enzymes"/>
    <property type="match status" value="1"/>
</dbReference>
<name>H3KHN1_9BURK</name>
<sequence>GAAADPTVGRFMPPDAAGPGDIAFLTDPKYAAAMKTTKASVVVIREKDVAGVWGEEAPSQTLVLTSNPYAFFAYASQVFFPVKREPGVRPGAVVEAGAEVDPTATIESNAVVKAGAKIGARVVVGAGSVIGEDAVVGEDTVIHPNVVLGSETQVGRRCVLQPGCVIGGDGFGFAPFLGEWVKIPQIGRVVLGDDVEVGANTTIDRGALEDTVVGEGTKLDNQIQLGHNDRIGRHCVMAACVGIAGSTEVGDHTMVGGAAMVNGHIKIPAGSAIGPATAITGWGPEACQRTGFFPAMEGKEFQLTAAMVARLPAMRREVKALERRIAELETLIRKGEA</sequence>
<dbReference type="Pfam" id="PF04613">
    <property type="entry name" value="LpxD"/>
    <property type="match status" value="1"/>
</dbReference>
<dbReference type="Gene3D" id="2.160.10.10">
    <property type="entry name" value="Hexapeptide repeat proteins"/>
    <property type="match status" value="1"/>
</dbReference>
<gene>
    <name evidence="8" type="ORF">HMPREF9440_02277</name>
</gene>
<dbReference type="GO" id="GO:0016020">
    <property type="term" value="C:membrane"/>
    <property type="evidence" value="ECO:0007669"/>
    <property type="project" value="GOC"/>
</dbReference>
<dbReference type="Gene3D" id="3.40.1390.10">
    <property type="entry name" value="MurE/MurF, N-terminal domain"/>
    <property type="match status" value="1"/>
</dbReference>
<dbReference type="Proteomes" id="UP000004956">
    <property type="component" value="Unassembled WGS sequence"/>
</dbReference>
<proteinExistence type="inferred from homology"/>
<dbReference type="EMBL" id="AFBQ01000345">
    <property type="protein sequence ID" value="EHY30392.1"/>
    <property type="molecule type" value="Genomic_DNA"/>
</dbReference>
<evidence type="ECO:0000256" key="5">
    <source>
        <dbReference type="ARBA" id="ARBA00023098"/>
    </source>
</evidence>
<dbReference type="HAMAP" id="MF_00523">
    <property type="entry name" value="LpxD"/>
    <property type="match status" value="1"/>
</dbReference>
<evidence type="ECO:0000256" key="4">
    <source>
        <dbReference type="ARBA" id="ARBA00022737"/>
    </source>
</evidence>
<keyword evidence="6 8" id="KW-0012">Acyltransferase</keyword>
<dbReference type="GO" id="GO:0009245">
    <property type="term" value="P:lipid A biosynthetic process"/>
    <property type="evidence" value="ECO:0007669"/>
    <property type="project" value="UniProtKB-KW"/>
</dbReference>
<evidence type="ECO:0000256" key="2">
    <source>
        <dbReference type="ARBA" id="ARBA00022556"/>
    </source>
</evidence>
<keyword evidence="2" id="KW-0441">Lipid A biosynthesis</keyword>
<accession>H3KHN1</accession>
<evidence type="ECO:0000256" key="3">
    <source>
        <dbReference type="ARBA" id="ARBA00022679"/>
    </source>
</evidence>
<reference evidence="8 9" key="1">
    <citation type="submission" date="2011-11" db="EMBL/GenBank/DDBJ databases">
        <authorList>
            <person name="Weinstock G."/>
            <person name="Sodergren E."/>
            <person name="Clifton S."/>
            <person name="Fulton L."/>
            <person name="Fulton B."/>
            <person name="Courtney L."/>
            <person name="Fronick C."/>
            <person name="Harrison M."/>
            <person name="Strong C."/>
            <person name="Farmer C."/>
            <person name="Delahaunty K."/>
            <person name="Markovic C."/>
            <person name="Hall O."/>
            <person name="Minx P."/>
            <person name="Tomlinson C."/>
            <person name="Mitreva M."/>
            <person name="Hou S."/>
            <person name="Chen J."/>
            <person name="Wollam A."/>
            <person name="Pepin K.H."/>
            <person name="Johnson M."/>
            <person name="Bhonagiri V."/>
            <person name="Zhang X."/>
            <person name="Suruliraj S."/>
            <person name="Warren W."/>
            <person name="Chinwalla A."/>
            <person name="Mardis E.R."/>
            <person name="Wilson R.K."/>
        </authorList>
    </citation>
    <scope>NUCLEOTIDE SEQUENCE [LARGE SCALE GENOMIC DNA]</scope>
    <source>
        <strain evidence="8 9">YIT 11816</strain>
    </source>
</reference>
<dbReference type="NCBIfam" id="TIGR01853">
    <property type="entry name" value="lipid_A_lpxD"/>
    <property type="match status" value="1"/>
</dbReference>
<dbReference type="STRING" id="762967.HMPREF9440_02277"/>
<dbReference type="Pfam" id="PF00132">
    <property type="entry name" value="Hexapep"/>
    <property type="match status" value="1"/>
</dbReference>
<protein>
    <submittedName>
        <fullName evidence="8">UDP-3-O-[3-hydroxymyristoyl] glucosamine N-acyltransferase</fullName>
    </submittedName>
</protein>
<evidence type="ECO:0000313" key="9">
    <source>
        <dbReference type="Proteomes" id="UP000004956"/>
    </source>
</evidence>
<dbReference type="HOGENOM" id="CLU_822667_0_0_4"/>
<dbReference type="PANTHER" id="PTHR43378:SF2">
    <property type="entry name" value="UDP-3-O-ACYLGLUCOSAMINE N-ACYLTRANSFERASE 1, MITOCHONDRIAL-RELATED"/>
    <property type="match status" value="1"/>
</dbReference>
<keyword evidence="1" id="KW-0444">Lipid biosynthesis</keyword>
<organism evidence="8 9">
    <name type="scientific">Sutterella parvirubra YIT 11816</name>
    <dbReference type="NCBI Taxonomy" id="762967"/>
    <lineage>
        <taxon>Bacteria</taxon>
        <taxon>Pseudomonadati</taxon>
        <taxon>Pseudomonadota</taxon>
        <taxon>Betaproteobacteria</taxon>
        <taxon>Burkholderiales</taxon>
        <taxon>Sutterellaceae</taxon>
        <taxon>Sutterella</taxon>
    </lineage>
</organism>
<evidence type="ECO:0000256" key="1">
    <source>
        <dbReference type="ARBA" id="ARBA00022516"/>
    </source>
</evidence>
<evidence type="ECO:0000256" key="6">
    <source>
        <dbReference type="ARBA" id="ARBA00023315"/>
    </source>
</evidence>
<keyword evidence="9" id="KW-1185">Reference proteome</keyword>
<evidence type="ECO:0000313" key="8">
    <source>
        <dbReference type="EMBL" id="EHY30392.1"/>
    </source>
</evidence>
<keyword evidence="5" id="KW-0443">Lipid metabolism</keyword>
<dbReference type="RefSeq" id="WP_008543578.1">
    <property type="nucleotide sequence ID" value="NZ_JH605013.1"/>
</dbReference>
<dbReference type="AlphaFoldDB" id="H3KHN1"/>
<dbReference type="GO" id="GO:0016410">
    <property type="term" value="F:N-acyltransferase activity"/>
    <property type="evidence" value="ECO:0007669"/>
    <property type="project" value="InterPro"/>
</dbReference>
<dbReference type="InterPro" id="IPR011004">
    <property type="entry name" value="Trimer_LpxA-like_sf"/>
</dbReference>
<comment type="caution">
    <text evidence="8">The sequence shown here is derived from an EMBL/GenBank/DDBJ whole genome shotgun (WGS) entry which is preliminary data.</text>
</comment>
<dbReference type="InterPro" id="IPR020573">
    <property type="entry name" value="UDP_GlcNAc_AcTrfase_non-rep"/>
</dbReference>
<dbReference type="CDD" id="cd03352">
    <property type="entry name" value="LbH_LpxD"/>
    <property type="match status" value="1"/>
</dbReference>
<dbReference type="NCBIfam" id="NF002060">
    <property type="entry name" value="PRK00892.1"/>
    <property type="match status" value="1"/>
</dbReference>
<keyword evidence="4" id="KW-0677">Repeat</keyword>
<dbReference type="PANTHER" id="PTHR43378">
    <property type="entry name" value="UDP-3-O-ACYLGLUCOSAMINE N-ACYLTRANSFERASE"/>
    <property type="match status" value="1"/>
</dbReference>
<evidence type="ECO:0000259" key="7">
    <source>
        <dbReference type="Pfam" id="PF04613"/>
    </source>
</evidence>
<feature type="non-terminal residue" evidence="8">
    <location>
        <position position="1"/>
    </location>
</feature>
<feature type="domain" description="UDP-3-O-[3-hydroxymyristoyl] glucosamine N-acyltransferase non-repeat region" evidence="7">
    <location>
        <begin position="5"/>
        <end position="77"/>
    </location>
</feature>
<dbReference type="PATRIC" id="fig|762967.3.peg.1793"/>
<keyword evidence="3 8" id="KW-0808">Transferase</keyword>
<dbReference type="InterPro" id="IPR001451">
    <property type="entry name" value="Hexapep"/>
</dbReference>